<keyword evidence="2 4" id="KW-0548">Nucleotidyltransferase</keyword>
<evidence type="ECO:0000256" key="2">
    <source>
        <dbReference type="ARBA" id="ARBA00022695"/>
    </source>
</evidence>
<dbReference type="NCBIfam" id="TIGR00466">
    <property type="entry name" value="kdsB"/>
    <property type="match status" value="1"/>
</dbReference>
<dbReference type="Gene3D" id="3.90.550.10">
    <property type="entry name" value="Spore Coat Polysaccharide Biosynthesis Protein SpsA, Chain A"/>
    <property type="match status" value="1"/>
</dbReference>
<comment type="similarity">
    <text evidence="4">Belongs to the KdsB family.</text>
</comment>
<dbReference type="Proteomes" id="UP000215086">
    <property type="component" value="Chromosome"/>
</dbReference>
<evidence type="ECO:0000313" key="5">
    <source>
        <dbReference type="EMBL" id="ASV75650.1"/>
    </source>
</evidence>
<dbReference type="GO" id="GO:0033468">
    <property type="term" value="P:CMP-keto-3-deoxy-D-manno-octulosonic acid biosynthetic process"/>
    <property type="evidence" value="ECO:0007669"/>
    <property type="project" value="UniProtKB-UniRule"/>
</dbReference>
<evidence type="ECO:0000256" key="1">
    <source>
        <dbReference type="ARBA" id="ARBA00022679"/>
    </source>
</evidence>
<dbReference type="SUPFAM" id="SSF53448">
    <property type="entry name" value="Nucleotide-diphospho-sugar transferases"/>
    <property type="match status" value="1"/>
</dbReference>
<dbReference type="InterPro" id="IPR003329">
    <property type="entry name" value="Cytidylyl_trans"/>
</dbReference>
<evidence type="ECO:0000256" key="3">
    <source>
        <dbReference type="ARBA" id="ARBA00022985"/>
    </source>
</evidence>
<dbReference type="RefSeq" id="WP_207651703.1">
    <property type="nucleotide sequence ID" value="NZ_CP018477.1"/>
</dbReference>
<evidence type="ECO:0000313" key="6">
    <source>
        <dbReference type="Proteomes" id="UP000215086"/>
    </source>
</evidence>
<comment type="catalytic activity">
    <reaction evidence="4">
        <text>3-deoxy-alpha-D-manno-oct-2-ulosonate + CTP = CMP-3-deoxy-beta-D-manno-octulosonate + diphosphate</text>
        <dbReference type="Rhea" id="RHEA:23448"/>
        <dbReference type="ChEBI" id="CHEBI:33019"/>
        <dbReference type="ChEBI" id="CHEBI:37563"/>
        <dbReference type="ChEBI" id="CHEBI:85986"/>
        <dbReference type="ChEBI" id="CHEBI:85987"/>
        <dbReference type="EC" id="2.7.7.38"/>
    </reaction>
</comment>
<keyword evidence="1 4" id="KW-0808">Transferase</keyword>
<dbReference type="CDD" id="cd02517">
    <property type="entry name" value="CMP-KDO-Synthetase"/>
    <property type="match status" value="1"/>
</dbReference>
<dbReference type="InterPro" id="IPR004528">
    <property type="entry name" value="KdsB"/>
</dbReference>
<dbReference type="EC" id="2.7.7.38" evidence="4"/>
<sequence>MRRPMTSYVVIPARLASTRLPRKMLLDETGKPLIQHTYEAAARATKPAGVCVACDHEEIRQAVERFGGKAVLTSPTAQSGTDRVAEVARSMPEVDIFVNVQGDEPEIPPEAIDQVVELLERTAEAEVATLAAPLRERDRLADPACVKVVCDGRGFALYFSRSIIPHPREWDDSLLQADPPIFLQHIGVYAYRREYLLKIPYLAPPPLERVEKLEQLRFLYHGARIAVGLIPSPTCGIDTPEDYRRFVANYRARYNRR</sequence>
<accession>A0A286RI49</accession>
<protein>
    <recommendedName>
        <fullName evidence="4">3-deoxy-manno-octulosonate cytidylyltransferase</fullName>
        <ecNumber evidence="4">2.7.7.38</ecNumber>
    </recommendedName>
    <alternativeName>
        <fullName evidence="4">CMP-2-keto-3-deoxyoctulosonic acid synthase</fullName>
        <shortName evidence="4">CKS</shortName>
        <shortName evidence="4">CMP-KDO synthase</shortName>
    </alternativeName>
</protein>
<keyword evidence="6" id="KW-1185">Reference proteome</keyword>
<dbReference type="NCBIfam" id="NF009905">
    <property type="entry name" value="PRK13368.1"/>
    <property type="match status" value="1"/>
</dbReference>
<evidence type="ECO:0000256" key="4">
    <source>
        <dbReference type="HAMAP-Rule" id="MF_00057"/>
    </source>
</evidence>
<dbReference type="GO" id="GO:0005829">
    <property type="term" value="C:cytosol"/>
    <property type="evidence" value="ECO:0007669"/>
    <property type="project" value="TreeGrafter"/>
</dbReference>
<dbReference type="HAMAP" id="MF_00057">
    <property type="entry name" value="KdsB"/>
    <property type="match status" value="1"/>
</dbReference>
<keyword evidence="4" id="KW-0963">Cytoplasm</keyword>
<dbReference type="PANTHER" id="PTHR42866:SF2">
    <property type="entry name" value="3-DEOXY-MANNO-OCTULOSONATE CYTIDYLYLTRANSFERASE, MITOCHONDRIAL"/>
    <property type="match status" value="1"/>
</dbReference>
<dbReference type="PANTHER" id="PTHR42866">
    <property type="entry name" value="3-DEOXY-MANNO-OCTULOSONATE CYTIDYLYLTRANSFERASE"/>
    <property type="match status" value="1"/>
</dbReference>
<proteinExistence type="inferred from homology"/>
<comment type="function">
    <text evidence="4">Activates KDO (a required 8-carbon sugar) for incorporation into bacterial lipopolysaccharide in Gram-negative bacteria.</text>
</comment>
<reference evidence="5 6" key="1">
    <citation type="journal article" name="Front. Microbiol.">
        <title>Sugar Metabolism of the First Thermophilic Planctomycete Thermogutta terrifontis: Comparative Genomic and Transcriptomic Approaches.</title>
        <authorList>
            <person name="Elcheninov A.G."/>
            <person name="Menzel P."/>
            <person name="Gudbergsdottir S.R."/>
            <person name="Slesarev A.I."/>
            <person name="Kadnikov V.V."/>
            <person name="Krogh A."/>
            <person name="Bonch-Osmolovskaya E.A."/>
            <person name="Peng X."/>
            <person name="Kublanov I.V."/>
        </authorList>
    </citation>
    <scope>NUCLEOTIDE SEQUENCE [LARGE SCALE GENOMIC DNA]</scope>
    <source>
        <strain evidence="5 6">R1</strain>
    </source>
</reference>
<keyword evidence="3 4" id="KW-0448">Lipopolysaccharide biosynthesis</keyword>
<dbReference type="KEGG" id="ttf:THTE_3048"/>
<dbReference type="UniPathway" id="UPA00358">
    <property type="reaction ID" value="UER00476"/>
</dbReference>
<dbReference type="NCBIfam" id="NF003950">
    <property type="entry name" value="PRK05450.1-3"/>
    <property type="match status" value="1"/>
</dbReference>
<gene>
    <name evidence="4" type="primary">kdsB</name>
    <name evidence="5" type="ORF">THTE_3048</name>
</gene>
<dbReference type="NCBIfam" id="NF003952">
    <property type="entry name" value="PRK05450.1-5"/>
    <property type="match status" value="1"/>
</dbReference>
<dbReference type="AlphaFoldDB" id="A0A286RI49"/>
<dbReference type="InterPro" id="IPR029044">
    <property type="entry name" value="Nucleotide-diphossugar_trans"/>
</dbReference>
<comment type="subcellular location">
    <subcellularLocation>
        <location evidence="4">Cytoplasm</location>
    </subcellularLocation>
</comment>
<name>A0A286RI49_9BACT</name>
<dbReference type="EMBL" id="CP018477">
    <property type="protein sequence ID" value="ASV75650.1"/>
    <property type="molecule type" value="Genomic_DNA"/>
</dbReference>
<dbReference type="GO" id="GO:0008690">
    <property type="term" value="F:3-deoxy-manno-octulosonate cytidylyltransferase activity"/>
    <property type="evidence" value="ECO:0007669"/>
    <property type="project" value="UniProtKB-UniRule"/>
</dbReference>
<comment type="pathway">
    <text evidence="4">Nucleotide-sugar biosynthesis; CMP-3-deoxy-D-manno-octulosonate biosynthesis; CMP-3-deoxy-D-manno-octulosonate from 3-deoxy-D-manno-octulosonate and CTP: step 1/1.</text>
</comment>
<organism evidence="5 6">
    <name type="scientific">Thermogutta terrifontis</name>
    <dbReference type="NCBI Taxonomy" id="1331910"/>
    <lineage>
        <taxon>Bacteria</taxon>
        <taxon>Pseudomonadati</taxon>
        <taxon>Planctomycetota</taxon>
        <taxon>Planctomycetia</taxon>
        <taxon>Pirellulales</taxon>
        <taxon>Thermoguttaceae</taxon>
        <taxon>Thermogutta</taxon>
    </lineage>
</organism>
<dbReference type="GO" id="GO:0009103">
    <property type="term" value="P:lipopolysaccharide biosynthetic process"/>
    <property type="evidence" value="ECO:0007669"/>
    <property type="project" value="UniProtKB-UniRule"/>
</dbReference>
<dbReference type="Pfam" id="PF02348">
    <property type="entry name" value="CTP_transf_3"/>
    <property type="match status" value="1"/>
</dbReference>